<dbReference type="InterPro" id="IPR000845">
    <property type="entry name" value="Nucleoside_phosphorylase_d"/>
</dbReference>
<keyword evidence="2" id="KW-0378">Hydrolase</keyword>
<feature type="domain" description="Nucleoside phosphorylase" evidence="1">
    <location>
        <begin position="61"/>
        <end position="219"/>
    </location>
</feature>
<organism evidence="2 3">
    <name type="scientific">Candidatus Desulfobia pelagia</name>
    <dbReference type="NCBI Taxonomy" id="2841692"/>
    <lineage>
        <taxon>Bacteria</taxon>
        <taxon>Pseudomonadati</taxon>
        <taxon>Thermodesulfobacteriota</taxon>
        <taxon>Desulfobulbia</taxon>
        <taxon>Desulfobulbales</taxon>
        <taxon>Desulfobulbaceae</taxon>
        <taxon>Candidatus Desulfobia</taxon>
    </lineage>
</organism>
<evidence type="ECO:0000313" key="2">
    <source>
        <dbReference type="EMBL" id="MBC8317387.1"/>
    </source>
</evidence>
<keyword evidence="2" id="KW-0326">Glycosidase</keyword>
<dbReference type="InterPro" id="IPR035994">
    <property type="entry name" value="Nucleoside_phosphorylase_sf"/>
</dbReference>
<protein>
    <submittedName>
        <fullName evidence="2">AMP nucleosidase</fullName>
        <ecNumber evidence="2">3.2.2.4</ecNumber>
    </submittedName>
</protein>
<dbReference type="CDD" id="cd17762">
    <property type="entry name" value="AMN"/>
    <property type="match status" value="1"/>
</dbReference>
<dbReference type="GO" id="GO:0008714">
    <property type="term" value="F:AMP nucleosidase activity"/>
    <property type="evidence" value="ECO:0007669"/>
    <property type="project" value="UniProtKB-EC"/>
</dbReference>
<dbReference type="AlphaFoldDB" id="A0A8J6NDI7"/>
<dbReference type="GO" id="GO:0005829">
    <property type="term" value="C:cytosol"/>
    <property type="evidence" value="ECO:0007669"/>
    <property type="project" value="TreeGrafter"/>
</dbReference>
<dbReference type="GO" id="GO:0009116">
    <property type="term" value="P:nucleoside metabolic process"/>
    <property type="evidence" value="ECO:0007669"/>
    <property type="project" value="InterPro"/>
</dbReference>
<evidence type="ECO:0000259" key="1">
    <source>
        <dbReference type="Pfam" id="PF01048"/>
    </source>
</evidence>
<dbReference type="InterPro" id="IPR047039">
    <property type="entry name" value="AMN_phosphorylase"/>
</dbReference>
<dbReference type="SUPFAM" id="SSF53167">
    <property type="entry name" value="Purine and uridine phosphorylases"/>
    <property type="match status" value="1"/>
</dbReference>
<dbReference type="PANTHER" id="PTHR43691:SF6">
    <property type="entry name" value="AMP NUCLEOSIDASE"/>
    <property type="match status" value="1"/>
</dbReference>
<dbReference type="PANTHER" id="PTHR43691">
    <property type="entry name" value="URIDINE PHOSPHORYLASE"/>
    <property type="match status" value="1"/>
</dbReference>
<proteinExistence type="predicted"/>
<name>A0A8J6NDI7_9BACT</name>
<comment type="caution">
    <text evidence="2">The sequence shown here is derived from an EMBL/GenBank/DDBJ whole genome shotgun (WGS) entry which is preliminary data.</text>
</comment>
<dbReference type="EC" id="3.2.2.4" evidence="2"/>
<reference evidence="2 3" key="1">
    <citation type="submission" date="2020-08" db="EMBL/GenBank/DDBJ databases">
        <title>Bridging the membrane lipid divide: bacteria of the FCB group superphylum have the potential to synthesize archaeal ether lipids.</title>
        <authorList>
            <person name="Villanueva L."/>
            <person name="Von Meijenfeldt F.A.B."/>
            <person name="Westbye A.B."/>
            <person name="Yadav S."/>
            <person name="Hopmans E.C."/>
            <person name="Dutilh B.E."/>
            <person name="Sinninghe Damste J.S."/>
        </authorList>
    </citation>
    <scope>NUCLEOTIDE SEQUENCE [LARGE SCALE GENOMIC DNA]</scope>
    <source>
        <strain evidence="2">NIOZ-UU47</strain>
    </source>
</reference>
<dbReference type="Pfam" id="PF01048">
    <property type="entry name" value="PNP_UDP_1"/>
    <property type="match status" value="1"/>
</dbReference>
<dbReference type="Proteomes" id="UP000614424">
    <property type="component" value="Unassembled WGS sequence"/>
</dbReference>
<dbReference type="EMBL" id="JACNJZ010000085">
    <property type="protein sequence ID" value="MBC8317387.1"/>
    <property type="molecule type" value="Genomic_DNA"/>
</dbReference>
<gene>
    <name evidence="2" type="ORF">H8E41_05735</name>
</gene>
<evidence type="ECO:0000313" key="3">
    <source>
        <dbReference type="Proteomes" id="UP000614424"/>
    </source>
</evidence>
<sequence>MTTQLRPDNYARHTLERYTGSSVSDFCSNILLCNFHRYIRQFSKISNKEIFSNNWSLVHDKDRDITIINYGVGSPSAGIIMHCLSYLDSLKSVLMLGMCGGIDDSLEVGDLVIPTASIRDEGTSAHYLPKDVPALPSFGINRVAEQVIIRETGRLPKSGIMHTTDYRMWEFDKEFIEYILKHRIIAIDMEIATLFSVGYALNVPTGALMLVSDMPLRKGGIKSKDSAQGIFQTYTEQHLDIGIKIISECMLDSCPIHT</sequence>
<accession>A0A8J6NDI7</accession>
<dbReference type="NCBIfam" id="NF005500">
    <property type="entry name" value="PRK07115.1"/>
    <property type="match status" value="1"/>
</dbReference>
<dbReference type="Gene3D" id="3.40.50.1580">
    <property type="entry name" value="Nucleoside phosphorylase domain"/>
    <property type="match status" value="1"/>
</dbReference>